<dbReference type="AlphaFoldDB" id="A0A1W1XHU9"/>
<keyword evidence="2" id="KW-1185">Reference proteome</keyword>
<organism evidence="1 2">
    <name type="scientific">Clostridium acidisoli DSM 12555</name>
    <dbReference type="NCBI Taxonomy" id="1121291"/>
    <lineage>
        <taxon>Bacteria</taxon>
        <taxon>Bacillati</taxon>
        <taxon>Bacillota</taxon>
        <taxon>Clostridia</taxon>
        <taxon>Eubacteriales</taxon>
        <taxon>Clostridiaceae</taxon>
        <taxon>Clostridium</taxon>
    </lineage>
</organism>
<proteinExistence type="predicted"/>
<protein>
    <submittedName>
        <fullName evidence="1">Uncharacterized protein</fullName>
    </submittedName>
</protein>
<reference evidence="1 2" key="1">
    <citation type="submission" date="2017-04" db="EMBL/GenBank/DDBJ databases">
        <authorList>
            <person name="Afonso C.L."/>
            <person name="Miller P.J."/>
            <person name="Scott M.A."/>
            <person name="Spackman E."/>
            <person name="Goraichik I."/>
            <person name="Dimitrov K.M."/>
            <person name="Suarez D.L."/>
            <person name="Swayne D.E."/>
        </authorList>
    </citation>
    <scope>NUCLEOTIDE SEQUENCE [LARGE SCALE GENOMIC DNA]</scope>
    <source>
        <strain evidence="1 2">DSM 12555</strain>
    </source>
</reference>
<dbReference type="STRING" id="1121291.SAMN02745134_01895"/>
<accession>A0A1W1XHU9</accession>
<dbReference type="Proteomes" id="UP000192468">
    <property type="component" value="Unassembled WGS sequence"/>
</dbReference>
<evidence type="ECO:0000313" key="2">
    <source>
        <dbReference type="Proteomes" id="UP000192468"/>
    </source>
</evidence>
<evidence type="ECO:0000313" key="1">
    <source>
        <dbReference type="EMBL" id="SMC23354.1"/>
    </source>
</evidence>
<sequence length="181" mass="21089">MNYCISGRCELHYKNNKVFYVGTGDFVAALLDNEQYKHSFPLGNYKGISIVTNEKKLDAFLKAIFVNTKITSFMLLQKIKEYGQYMVLLNNSTLQAIMKEIIEPDDSFWKEKSILKFTEVILLIINDDVEVSQVKGKHFDRNLTNKVKQIKKEVAENTELYTKIEEISKKYNINSNMLPLW</sequence>
<dbReference type="EMBL" id="FWXH01000005">
    <property type="protein sequence ID" value="SMC23354.1"/>
    <property type="molecule type" value="Genomic_DNA"/>
</dbReference>
<gene>
    <name evidence="1" type="ORF">SAMN02745134_01895</name>
</gene>
<name>A0A1W1XHU9_9CLOT</name>